<dbReference type="EMBL" id="GL377306">
    <property type="protein sequence ID" value="EFI97373.1"/>
    <property type="molecule type" value="Genomic_DNA"/>
</dbReference>
<evidence type="ECO:0000256" key="1">
    <source>
        <dbReference type="ARBA" id="ARBA00001924"/>
    </source>
</evidence>
<feature type="domain" description="Moybdenum cofactor oxidoreductase dimerisation" evidence="6">
    <location>
        <begin position="247"/>
        <end position="364"/>
    </location>
</feature>
<dbReference type="PRINTS" id="PR00407">
    <property type="entry name" value="EUMOPTERIN"/>
</dbReference>
<dbReference type="OMA" id="ANSGMEW"/>
<dbReference type="InterPro" id="IPR036374">
    <property type="entry name" value="OxRdtase_Mopterin-bd_sf"/>
</dbReference>
<dbReference type="STRING" id="578458.D8Q5A5"/>
<comment type="cofactor">
    <cofactor evidence="1">
        <name>Mo-molybdopterin</name>
        <dbReference type="ChEBI" id="CHEBI:71302"/>
    </cofactor>
</comment>
<dbReference type="GO" id="GO:0020037">
    <property type="term" value="F:heme binding"/>
    <property type="evidence" value="ECO:0007669"/>
    <property type="project" value="TreeGrafter"/>
</dbReference>
<keyword evidence="4" id="KW-0560">Oxidoreductase</keyword>
<proteinExistence type="predicted"/>
<dbReference type="PANTHER" id="PTHR19372">
    <property type="entry name" value="SULFITE REDUCTASE"/>
    <property type="match status" value="1"/>
</dbReference>
<dbReference type="eggNOG" id="KOG0535">
    <property type="taxonomic scope" value="Eukaryota"/>
</dbReference>
<dbReference type="InterPro" id="IPR000572">
    <property type="entry name" value="OxRdtase_Mopterin-bd_dom"/>
</dbReference>
<evidence type="ECO:0008006" key="9">
    <source>
        <dbReference type="Google" id="ProtNLM"/>
    </source>
</evidence>
<dbReference type="InParanoid" id="D8Q5A5"/>
<reference evidence="7 8" key="1">
    <citation type="journal article" date="2010" name="Nat. Biotechnol.">
        <title>Genome sequence of the model mushroom Schizophyllum commune.</title>
        <authorList>
            <person name="Ohm R.A."/>
            <person name="de Jong J.F."/>
            <person name="Lugones L.G."/>
            <person name="Aerts A."/>
            <person name="Kothe E."/>
            <person name="Stajich J.E."/>
            <person name="de Vries R.P."/>
            <person name="Record E."/>
            <person name="Levasseur A."/>
            <person name="Baker S.E."/>
            <person name="Bartholomew K.A."/>
            <person name="Coutinho P.M."/>
            <person name="Erdmann S."/>
            <person name="Fowler T.J."/>
            <person name="Gathman A.C."/>
            <person name="Lombard V."/>
            <person name="Henrissat B."/>
            <person name="Knabe N."/>
            <person name="Kuees U."/>
            <person name="Lilly W.W."/>
            <person name="Lindquist E."/>
            <person name="Lucas S."/>
            <person name="Magnuson J.K."/>
            <person name="Piumi F."/>
            <person name="Raudaskoski M."/>
            <person name="Salamov A."/>
            <person name="Schmutz J."/>
            <person name="Schwarze F.W.M.R."/>
            <person name="vanKuyk P.A."/>
            <person name="Horton J.S."/>
            <person name="Grigoriev I.V."/>
            <person name="Woesten H.A.B."/>
        </authorList>
    </citation>
    <scope>NUCLEOTIDE SEQUENCE [LARGE SCALE GENOMIC DNA]</scope>
    <source>
        <strain evidence="8">H4-8 / FGSC 9210</strain>
    </source>
</reference>
<dbReference type="PANTHER" id="PTHR19372:SF7">
    <property type="entry name" value="SULFITE OXIDASE, MITOCHONDRIAL"/>
    <property type="match status" value="1"/>
</dbReference>
<dbReference type="InterPro" id="IPR005066">
    <property type="entry name" value="MoCF_OxRdtse_dimer"/>
</dbReference>
<dbReference type="InterPro" id="IPR008335">
    <property type="entry name" value="Mopterin_OxRdtase_euk"/>
</dbReference>
<keyword evidence="8" id="KW-1185">Reference proteome</keyword>
<evidence type="ECO:0000313" key="7">
    <source>
        <dbReference type="EMBL" id="EFI97373.1"/>
    </source>
</evidence>
<dbReference type="Gene3D" id="3.90.420.10">
    <property type="entry name" value="Oxidoreductase, molybdopterin-binding domain"/>
    <property type="match status" value="1"/>
</dbReference>
<dbReference type="SUPFAM" id="SSF81296">
    <property type="entry name" value="E set domains"/>
    <property type="match status" value="1"/>
</dbReference>
<evidence type="ECO:0000256" key="3">
    <source>
        <dbReference type="ARBA" id="ARBA00022723"/>
    </source>
</evidence>
<evidence type="ECO:0000259" key="5">
    <source>
        <dbReference type="Pfam" id="PF00174"/>
    </source>
</evidence>
<evidence type="ECO:0000313" key="8">
    <source>
        <dbReference type="Proteomes" id="UP000007431"/>
    </source>
</evidence>
<dbReference type="GO" id="GO:0005739">
    <property type="term" value="C:mitochondrion"/>
    <property type="evidence" value="ECO:0007669"/>
    <property type="project" value="TreeGrafter"/>
</dbReference>
<dbReference type="GO" id="GO:0008482">
    <property type="term" value="F:sulfite oxidase activity"/>
    <property type="evidence" value="ECO:0007669"/>
    <property type="project" value="TreeGrafter"/>
</dbReference>
<organism evidence="8">
    <name type="scientific">Schizophyllum commune (strain H4-8 / FGSC 9210)</name>
    <name type="common">Split gill fungus</name>
    <dbReference type="NCBI Taxonomy" id="578458"/>
    <lineage>
        <taxon>Eukaryota</taxon>
        <taxon>Fungi</taxon>
        <taxon>Dikarya</taxon>
        <taxon>Basidiomycota</taxon>
        <taxon>Agaricomycotina</taxon>
        <taxon>Agaricomycetes</taxon>
        <taxon>Agaricomycetidae</taxon>
        <taxon>Agaricales</taxon>
        <taxon>Schizophyllaceae</taxon>
        <taxon>Schizophyllum</taxon>
    </lineage>
</organism>
<dbReference type="VEuPathDB" id="FungiDB:SCHCODRAFT_02625730"/>
<keyword evidence="2" id="KW-0500">Molybdenum</keyword>
<dbReference type="GO" id="GO:0043546">
    <property type="term" value="F:molybdopterin cofactor binding"/>
    <property type="evidence" value="ECO:0007669"/>
    <property type="project" value="TreeGrafter"/>
</dbReference>
<keyword evidence="3" id="KW-0479">Metal-binding</keyword>
<dbReference type="Pfam" id="PF00174">
    <property type="entry name" value="Oxidored_molyb"/>
    <property type="match status" value="1"/>
</dbReference>
<evidence type="ECO:0000256" key="2">
    <source>
        <dbReference type="ARBA" id="ARBA00022505"/>
    </source>
</evidence>
<dbReference type="Pfam" id="PF03404">
    <property type="entry name" value="Mo-co_dimer"/>
    <property type="match status" value="1"/>
</dbReference>
<protein>
    <recommendedName>
        <fullName evidence="9">Oxidoreductase molybdopterin-binding domain-containing protein</fullName>
    </recommendedName>
</protein>
<accession>D8Q5A5</accession>
<dbReference type="GO" id="GO:0030151">
    <property type="term" value="F:molybdenum ion binding"/>
    <property type="evidence" value="ECO:0007669"/>
    <property type="project" value="InterPro"/>
</dbReference>
<feature type="domain" description="Oxidoreductase molybdopterin-binding" evidence="5">
    <location>
        <begin position="55"/>
        <end position="219"/>
    </location>
</feature>
<evidence type="ECO:0000256" key="4">
    <source>
        <dbReference type="ARBA" id="ARBA00023002"/>
    </source>
</evidence>
<evidence type="ECO:0000259" key="6">
    <source>
        <dbReference type="Pfam" id="PF03404"/>
    </source>
</evidence>
<dbReference type="InterPro" id="IPR014756">
    <property type="entry name" value="Ig_E-set"/>
</dbReference>
<dbReference type="GO" id="GO:0006790">
    <property type="term" value="P:sulfur compound metabolic process"/>
    <property type="evidence" value="ECO:0007669"/>
    <property type="project" value="TreeGrafter"/>
</dbReference>
<dbReference type="HOGENOM" id="CLU_003827_5_2_1"/>
<name>D8Q5A5_SCHCM</name>
<dbReference type="Gene3D" id="2.60.40.650">
    <property type="match status" value="1"/>
</dbReference>
<gene>
    <name evidence="7" type="ORF">SCHCODRAFT_55369</name>
</gene>
<sequence length="373" mass="41356">MDPAQEELFIVRQDSPLNAEPPTSALAEFPITPEQLVYHRNHSDVPAHDGTLVATTFTIDDLERRFPKARVEAVLQCAGLRRAEMGATGREVKGVPWGAGVVANCYWGGVRLRDVLLEVFPGLEREANGANRTDEHAHVCFTARGAKCEDDAYYGASIPLSKALDPEGDVLVAWEMNDDDIPPVHGGPLRLVVPGYLGARWVKWLDGIYLSNRESPNYYQARDYKVLPEEVEDKKQAAPWWDKVPSMTSMPLNSVIASVTKVEDDGIPAGHLRLRVKGYALPALGVPVDEVQISGLDVDAHRVWEDARITYQGGRWAWTLWEGEVVARARKGKIIVRSRALSRTGEAQPESGKWNLRGVAWNGWSVGEYEVDA</sequence>
<dbReference type="AlphaFoldDB" id="D8Q5A5"/>
<dbReference type="Proteomes" id="UP000007431">
    <property type="component" value="Unassembled WGS sequence"/>
</dbReference>
<dbReference type="SUPFAM" id="SSF56524">
    <property type="entry name" value="Oxidoreductase molybdopterin-binding domain"/>
    <property type="match status" value="1"/>
</dbReference>